<organism evidence="2 3">
    <name type="scientific">Portibacter lacus</name>
    <dbReference type="NCBI Taxonomy" id="1099794"/>
    <lineage>
        <taxon>Bacteria</taxon>
        <taxon>Pseudomonadati</taxon>
        <taxon>Bacteroidota</taxon>
        <taxon>Saprospiria</taxon>
        <taxon>Saprospirales</taxon>
        <taxon>Haliscomenobacteraceae</taxon>
        <taxon>Portibacter</taxon>
    </lineage>
</organism>
<dbReference type="AlphaFoldDB" id="A0AA37SQN7"/>
<proteinExistence type="predicted"/>
<sequence length="186" mass="20701">MLLKELAERSENKCELCTSPEDLSAYTVPPKNSENTEDQIALCSNCLGQVTDYATIDTNHMRCVNESMWSVVPAVQVVSYRLLKQMQDQSWAQDAIGMIYMDDETREWADAQADAAIIHKDSNGHVLENGDTVVLIKDLSVKGGGFTAKRGTAVRRIRLDPDNANHIEGKVEGQQIVILTEYVKKS</sequence>
<dbReference type="Pfam" id="PF03831">
    <property type="entry name" value="YjdM"/>
    <property type="match status" value="1"/>
</dbReference>
<dbReference type="PANTHER" id="PTHR30305">
    <property type="entry name" value="PROTEIN YJDM-RELATED"/>
    <property type="match status" value="1"/>
</dbReference>
<reference evidence="2" key="1">
    <citation type="journal article" date="2014" name="Int. J. Syst. Evol. Microbiol.">
        <title>Complete genome sequence of Corynebacterium casei LMG S-19264T (=DSM 44701T), isolated from a smear-ripened cheese.</title>
        <authorList>
            <consortium name="US DOE Joint Genome Institute (JGI-PGF)"/>
            <person name="Walter F."/>
            <person name="Albersmeier A."/>
            <person name="Kalinowski J."/>
            <person name="Ruckert C."/>
        </authorList>
    </citation>
    <scope>NUCLEOTIDE SEQUENCE</scope>
    <source>
        <strain evidence="2">NBRC 108769</strain>
    </source>
</reference>
<evidence type="ECO:0000259" key="1">
    <source>
        <dbReference type="SMART" id="SM00782"/>
    </source>
</evidence>
<dbReference type="SMART" id="SM00782">
    <property type="entry name" value="PhnA_Zn_Ribbon"/>
    <property type="match status" value="1"/>
</dbReference>
<feature type="domain" description="PhnA protein N-terminal proteobacterial" evidence="1">
    <location>
        <begin position="5"/>
        <end position="51"/>
    </location>
</feature>
<comment type="caution">
    <text evidence="2">The sequence shown here is derived from an EMBL/GenBank/DDBJ whole genome shotgun (WGS) entry which is preliminary data.</text>
</comment>
<dbReference type="RefSeq" id="WP_235294503.1">
    <property type="nucleotide sequence ID" value="NZ_BSOH01000015.1"/>
</dbReference>
<dbReference type="InterPro" id="IPR013991">
    <property type="entry name" value="PhnaA_N_proteobac"/>
</dbReference>
<dbReference type="Proteomes" id="UP001156666">
    <property type="component" value="Unassembled WGS sequence"/>
</dbReference>
<dbReference type="EMBL" id="BSOH01000015">
    <property type="protein sequence ID" value="GLR18067.1"/>
    <property type="molecule type" value="Genomic_DNA"/>
</dbReference>
<protein>
    <submittedName>
        <fullName evidence="2">PhnA domain protein</fullName>
    </submittedName>
</protein>
<gene>
    <name evidence="2" type="ORF">GCM10007940_26820</name>
</gene>
<reference evidence="2" key="2">
    <citation type="submission" date="2023-01" db="EMBL/GenBank/DDBJ databases">
        <title>Draft genome sequence of Portibacter lacus strain NBRC 108769.</title>
        <authorList>
            <person name="Sun Q."/>
            <person name="Mori K."/>
        </authorList>
    </citation>
    <scope>NUCLEOTIDE SEQUENCE</scope>
    <source>
        <strain evidence="2">NBRC 108769</strain>
    </source>
</reference>
<dbReference type="PANTHER" id="PTHR30305:SF3">
    <property type="entry name" value="PROTEIN YJDM"/>
    <property type="match status" value="1"/>
</dbReference>
<dbReference type="Gene3D" id="2.30.30.40">
    <property type="entry name" value="SH3 Domains"/>
    <property type="match status" value="1"/>
</dbReference>
<evidence type="ECO:0000313" key="2">
    <source>
        <dbReference type="EMBL" id="GLR18067.1"/>
    </source>
</evidence>
<evidence type="ECO:0000313" key="3">
    <source>
        <dbReference type="Proteomes" id="UP001156666"/>
    </source>
</evidence>
<dbReference type="SUPFAM" id="SSF82057">
    <property type="entry name" value="Prokaryotic SH3-related domain"/>
    <property type="match status" value="1"/>
</dbReference>
<name>A0AA37SQN7_9BACT</name>
<accession>A0AA37SQN7</accession>
<dbReference type="InterPro" id="IPR013988">
    <property type="entry name" value="YjdM_C"/>
</dbReference>
<keyword evidence="3" id="KW-1185">Reference proteome</keyword>